<gene>
    <name evidence="1" type="ORF">B456_003G105900</name>
</gene>
<evidence type="ECO:0000313" key="1">
    <source>
        <dbReference type="EMBL" id="KJB19493.1"/>
    </source>
</evidence>
<reference evidence="1 2" key="1">
    <citation type="journal article" date="2012" name="Nature">
        <title>Repeated polyploidization of Gossypium genomes and the evolution of spinnable cotton fibres.</title>
        <authorList>
            <person name="Paterson A.H."/>
            <person name="Wendel J.F."/>
            <person name="Gundlach H."/>
            <person name="Guo H."/>
            <person name="Jenkins J."/>
            <person name="Jin D."/>
            <person name="Llewellyn D."/>
            <person name="Showmaker K.C."/>
            <person name="Shu S."/>
            <person name="Udall J."/>
            <person name="Yoo M.J."/>
            <person name="Byers R."/>
            <person name="Chen W."/>
            <person name="Doron-Faigenboim A."/>
            <person name="Duke M.V."/>
            <person name="Gong L."/>
            <person name="Grimwood J."/>
            <person name="Grover C."/>
            <person name="Grupp K."/>
            <person name="Hu G."/>
            <person name="Lee T.H."/>
            <person name="Li J."/>
            <person name="Lin L."/>
            <person name="Liu T."/>
            <person name="Marler B.S."/>
            <person name="Page J.T."/>
            <person name="Roberts A.W."/>
            <person name="Romanel E."/>
            <person name="Sanders W.S."/>
            <person name="Szadkowski E."/>
            <person name="Tan X."/>
            <person name="Tang H."/>
            <person name="Xu C."/>
            <person name="Wang J."/>
            <person name="Wang Z."/>
            <person name="Zhang D."/>
            <person name="Zhang L."/>
            <person name="Ashrafi H."/>
            <person name="Bedon F."/>
            <person name="Bowers J.E."/>
            <person name="Brubaker C.L."/>
            <person name="Chee P.W."/>
            <person name="Das S."/>
            <person name="Gingle A.R."/>
            <person name="Haigler C.H."/>
            <person name="Harker D."/>
            <person name="Hoffmann L.V."/>
            <person name="Hovav R."/>
            <person name="Jones D.C."/>
            <person name="Lemke C."/>
            <person name="Mansoor S."/>
            <person name="ur Rahman M."/>
            <person name="Rainville L.N."/>
            <person name="Rambani A."/>
            <person name="Reddy U.K."/>
            <person name="Rong J.K."/>
            <person name="Saranga Y."/>
            <person name="Scheffler B.E."/>
            <person name="Scheffler J.A."/>
            <person name="Stelly D.M."/>
            <person name="Triplett B.A."/>
            <person name="Van Deynze A."/>
            <person name="Vaslin M.F."/>
            <person name="Waghmare V.N."/>
            <person name="Walford S.A."/>
            <person name="Wright R.J."/>
            <person name="Zaki E.A."/>
            <person name="Zhang T."/>
            <person name="Dennis E.S."/>
            <person name="Mayer K.F."/>
            <person name="Peterson D.G."/>
            <person name="Rokhsar D.S."/>
            <person name="Wang X."/>
            <person name="Schmutz J."/>
        </authorList>
    </citation>
    <scope>NUCLEOTIDE SEQUENCE [LARGE SCALE GENOMIC DNA]</scope>
</reference>
<sequence length="87" mass="9915">MKTEAESTSHFPVKSNSLDSITSFNFSFQKHQVFSEDSNFQEIFFFSYLLPFQFIFNNSLQSGFCGHLSSRADSSIVSPTRNVEVKS</sequence>
<keyword evidence="2" id="KW-1185">Reference proteome</keyword>
<accession>A0A0D2NZC4</accession>
<dbReference type="Proteomes" id="UP000032304">
    <property type="component" value="Chromosome 3"/>
</dbReference>
<dbReference type="EMBL" id="CM001742">
    <property type="protein sequence ID" value="KJB19493.1"/>
    <property type="molecule type" value="Genomic_DNA"/>
</dbReference>
<name>A0A0D2NZC4_GOSRA</name>
<organism evidence="1 2">
    <name type="scientific">Gossypium raimondii</name>
    <name type="common">Peruvian cotton</name>
    <name type="synonym">Gossypium klotzschianum subsp. raimondii</name>
    <dbReference type="NCBI Taxonomy" id="29730"/>
    <lineage>
        <taxon>Eukaryota</taxon>
        <taxon>Viridiplantae</taxon>
        <taxon>Streptophyta</taxon>
        <taxon>Embryophyta</taxon>
        <taxon>Tracheophyta</taxon>
        <taxon>Spermatophyta</taxon>
        <taxon>Magnoliopsida</taxon>
        <taxon>eudicotyledons</taxon>
        <taxon>Gunneridae</taxon>
        <taxon>Pentapetalae</taxon>
        <taxon>rosids</taxon>
        <taxon>malvids</taxon>
        <taxon>Malvales</taxon>
        <taxon>Malvaceae</taxon>
        <taxon>Malvoideae</taxon>
        <taxon>Gossypium</taxon>
    </lineage>
</organism>
<protein>
    <submittedName>
        <fullName evidence="1">Uncharacterized protein</fullName>
    </submittedName>
</protein>
<dbReference type="AlphaFoldDB" id="A0A0D2NZC4"/>
<proteinExistence type="predicted"/>
<evidence type="ECO:0000313" key="2">
    <source>
        <dbReference type="Proteomes" id="UP000032304"/>
    </source>
</evidence>
<dbReference type="Gramene" id="KJB19493">
    <property type="protein sequence ID" value="KJB19493"/>
    <property type="gene ID" value="B456_003G105900"/>
</dbReference>